<dbReference type="EMBL" id="JAIMBW010000001">
    <property type="protein sequence ID" value="MBY4894404.1"/>
    <property type="molecule type" value="Genomic_DNA"/>
</dbReference>
<accession>A0A975YF85</accession>
<evidence type="ECO:0000313" key="3">
    <source>
        <dbReference type="EMBL" id="QXL87065.1"/>
    </source>
</evidence>
<organism evidence="3">
    <name type="scientific">Gymnodinialimonas phycosphaerae</name>
    <dbReference type="NCBI Taxonomy" id="2841589"/>
    <lineage>
        <taxon>Bacteria</taxon>
        <taxon>Pseudomonadati</taxon>
        <taxon>Pseudomonadota</taxon>
        <taxon>Alphaproteobacteria</taxon>
        <taxon>Rhodobacterales</taxon>
        <taxon>Paracoccaceae</taxon>
        <taxon>Gymnodinialimonas</taxon>
    </lineage>
</organism>
<evidence type="ECO:0000256" key="1">
    <source>
        <dbReference type="SAM" id="SignalP"/>
    </source>
</evidence>
<evidence type="ECO:0000259" key="2">
    <source>
        <dbReference type="Pfam" id="PF13449"/>
    </source>
</evidence>
<feature type="domain" description="Phytase-like" evidence="2">
    <location>
        <begin position="41"/>
        <end position="281"/>
    </location>
</feature>
<dbReference type="InterPro" id="IPR027372">
    <property type="entry name" value="Phytase-like_dom"/>
</dbReference>
<feature type="chain" id="PRO_5037769343" evidence="1">
    <location>
        <begin position="27"/>
        <end position="296"/>
    </location>
</feature>
<evidence type="ECO:0000313" key="4">
    <source>
        <dbReference type="Proteomes" id="UP000693972"/>
    </source>
</evidence>
<dbReference type="EMBL" id="CP078073">
    <property type="protein sequence ID" value="QXL87065.1"/>
    <property type="molecule type" value="Genomic_DNA"/>
</dbReference>
<keyword evidence="4" id="KW-1185">Reference proteome</keyword>
<sequence length="296" mass="31496">MSRIAQRVLIAALVALILAPAAIAQATFVQEVRLTAPGLARFGGISAVEVMNSGATALVLSDRGTLFTLSLTRGPAGVTAASVCCAAAITWYEGVHLPGRQRDSEGLARRPDGTLAISFEGGPLGRVAYHRADGVQISVTPPIAGAEDLPRNGGFEGLAIDTSGRLYTLPEDMPGDGPIPLLRLDRGAWQVFAQVPRAPGWSPVALDFDDQGRLYLLQRRTVLPLGFAARLTRYTFARDGGLVAERVLQTGLGRHGNLEGLSLWRDATGRLIATMVSDDDFMPLRATNLVEYALPD</sequence>
<dbReference type="Proteomes" id="UP000693972">
    <property type="component" value="Unassembled WGS sequence"/>
</dbReference>
<proteinExistence type="predicted"/>
<feature type="signal peptide" evidence="1">
    <location>
        <begin position="1"/>
        <end position="26"/>
    </location>
</feature>
<dbReference type="AlphaFoldDB" id="A0A975YF85"/>
<protein>
    <submittedName>
        <fullName evidence="3">Esterase-like activity of phytase family protein</fullName>
    </submittedName>
</protein>
<reference evidence="3 4" key="1">
    <citation type="submission" date="2021-07" db="EMBL/GenBank/DDBJ databases">
        <title>Karlodiniumbacter phycospheric gen. nov., sp. nov., a phycosphere bacterium isolated from karlodinium veneficum.</title>
        <authorList>
            <person name="Peng Y."/>
            <person name="Jiang L."/>
            <person name="Lee J."/>
        </authorList>
    </citation>
    <scope>NUCLEOTIDE SEQUENCE</scope>
    <source>
        <strain evidence="3 4">N5</strain>
    </source>
</reference>
<dbReference type="RefSeq" id="WP_257893974.1">
    <property type="nucleotide sequence ID" value="NZ_JAIMBW010000001.1"/>
</dbReference>
<dbReference type="Pfam" id="PF13449">
    <property type="entry name" value="Phytase-like"/>
    <property type="match status" value="1"/>
</dbReference>
<dbReference type="SUPFAM" id="SSF63829">
    <property type="entry name" value="Calcium-dependent phosphotriesterase"/>
    <property type="match status" value="1"/>
</dbReference>
<keyword evidence="1" id="KW-0732">Signal</keyword>
<gene>
    <name evidence="3" type="ORF">KUL25_16735</name>
</gene>
<name>A0A975YF85_9RHOB</name>